<dbReference type="SMART" id="SM00459">
    <property type="entry name" value="Sorb"/>
    <property type="match status" value="1"/>
</dbReference>
<evidence type="ECO:0000259" key="6">
    <source>
        <dbReference type="PROSITE" id="PS50002"/>
    </source>
</evidence>
<evidence type="ECO:0008006" key="9">
    <source>
        <dbReference type="Google" id="ProtNLM"/>
    </source>
</evidence>
<feature type="region of interest" description="Disordered" evidence="5">
    <location>
        <begin position="298"/>
        <end position="351"/>
    </location>
</feature>
<feature type="compositionally biased region" description="Polar residues" evidence="5">
    <location>
        <begin position="87"/>
        <end position="106"/>
    </location>
</feature>
<evidence type="ECO:0000256" key="4">
    <source>
        <dbReference type="PROSITE-ProRule" id="PRU00192"/>
    </source>
</evidence>
<sequence length="639" mass="71285">MQAPPHSLPAGLDDFIPGHLLAHVGSSAQGTRVPVIRNGGSNTLNFQFHDPAPRTVCNGYLPPRRDASRHPDPAWYQTWPGPGSRPPGNQKTPASQHSQKWSATWTKDSKRRDKRWVKYEGIGPVDESGMPIAPRSSVDSPRDWYRRMFKQIHRKMPDLQLDWTFEEAPKVDSSCATSANSRHPGPQQRPPARPNQKSPLSGRSWDVSEESLRSTFSCSPGAPSSLHQTSKQVLRRREKADNIWTEESWNQFLQELETGQKPKKPLVDDPVEKPSQPIEVLLERELAKLSAELDKDLRAIETGQPSPKSSQAPRRSREPRPPARPASAWSSSSPNALYPSSSLSPHRMADGGSPFLGRRDFVYPSSTRGENQILLLFSPRRELTLKKGDIVYIHKEVDKNWLEGEHHGRLGIFPANYVEVSEGDKQGALPGGWKAKGPADTTTLPLCDQGERVCLIRKVNEHWYEGRISGTGRQGIFPASYVQVTREPRVRLCDDGPQLPASPRLPTARLVHHPSSPLTPRSPADPTDWGGQTSPRRTGVSFPPQESRPQTQSLSTPGSALSHPGGSSHPQDLGTSSSTTSEIHWTPYRAMYQYRPQNEDELELREGDRVDVMQQCDDGWFVGRWAWRAGCGNYEAPAF</sequence>
<dbReference type="GO" id="GO:0030055">
    <property type="term" value="C:cell-substrate junction"/>
    <property type="evidence" value="ECO:0007669"/>
    <property type="project" value="TreeGrafter"/>
</dbReference>
<accession>A0A8C2RBB0</accession>
<feature type="region of interest" description="Disordered" evidence="5">
    <location>
        <begin position="57"/>
        <end position="109"/>
    </location>
</feature>
<dbReference type="InterPro" id="IPR036028">
    <property type="entry name" value="SH3-like_dom_sf"/>
</dbReference>
<feature type="region of interest" description="Disordered" evidence="5">
    <location>
        <begin position="492"/>
        <end position="581"/>
    </location>
</feature>
<dbReference type="PANTHER" id="PTHR14167">
    <property type="entry name" value="SH3 DOMAIN-CONTAINING"/>
    <property type="match status" value="1"/>
</dbReference>
<feature type="compositionally biased region" description="Polar residues" evidence="5">
    <location>
        <begin position="568"/>
        <end position="581"/>
    </location>
</feature>
<feature type="compositionally biased region" description="Low complexity" evidence="5">
    <location>
        <begin position="325"/>
        <end position="345"/>
    </location>
</feature>
<protein>
    <recommendedName>
        <fullName evidence="9">Sorbin and SH3 domain containing 3</fullName>
    </recommendedName>
</protein>
<dbReference type="PANTHER" id="PTHR14167:SF54">
    <property type="entry name" value="VINEXIN"/>
    <property type="match status" value="1"/>
</dbReference>
<evidence type="ECO:0000256" key="5">
    <source>
        <dbReference type="SAM" id="MobiDB-lite"/>
    </source>
</evidence>
<keyword evidence="2 4" id="KW-0728">SH3 domain</keyword>
<dbReference type="AlphaFoldDB" id="A0A8C2RBB0"/>
<dbReference type="SMART" id="SM00326">
    <property type="entry name" value="SH3"/>
    <property type="match status" value="3"/>
</dbReference>
<feature type="domain" description="SH3" evidence="6">
    <location>
        <begin position="428"/>
        <end position="487"/>
    </location>
</feature>
<evidence type="ECO:0000313" key="8">
    <source>
        <dbReference type="Ensembl" id="ENSCHIP00010025932.1"/>
    </source>
</evidence>
<organism evidence="8">
    <name type="scientific">Capra hircus</name>
    <name type="common">Goat</name>
    <dbReference type="NCBI Taxonomy" id="9925"/>
    <lineage>
        <taxon>Eukaryota</taxon>
        <taxon>Metazoa</taxon>
        <taxon>Chordata</taxon>
        <taxon>Craniata</taxon>
        <taxon>Vertebrata</taxon>
        <taxon>Euteleostomi</taxon>
        <taxon>Mammalia</taxon>
        <taxon>Eutheria</taxon>
        <taxon>Laurasiatheria</taxon>
        <taxon>Artiodactyla</taxon>
        <taxon>Ruminantia</taxon>
        <taxon>Pecora</taxon>
        <taxon>Bovidae</taxon>
        <taxon>Caprinae</taxon>
        <taxon>Capra</taxon>
    </lineage>
</organism>
<dbReference type="GO" id="GO:0005634">
    <property type="term" value="C:nucleus"/>
    <property type="evidence" value="ECO:0007669"/>
    <property type="project" value="TreeGrafter"/>
</dbReference>
<evidence type="ECO:0000259" key="7">
    <source>
        <dbReference type="PROSITE" id="PS50831"/>
    </source>
</evidence>
<dbReference type="Pfam" id="PF02208">
    <property type="entry name" value="Sorb"/>
    <property type="match status" value="1"/>
</dbReference>
<dbReference type="PROSITE" id="PS50002">
    <property type="entry name" value="SH3"/>
    <property type="match status" value="3"/>
</dbReference>
<keyword evidence="3" id="KW-0965">Cell junction</keyword>
<reference evidence="8" key="2">
    <citation type="submission" date="2025-08" db="UniProtKB">
        <authorList>
            <consortium name="Ensembl"/>
        </authorList>
    </citation>
    <scope>IDENTIFICATION</scope>
</reference>
<dbReference type="InterPro" id="IPR003127">
    <property type="entry name" value="SoHo_dom"/>
</dbReference>
<dbReference type="Ensembl" id="ENSCHIT00010036597.1">
    <property type="protein sequence ID" value="ENSCHIP00010025932.1"/>
    <property type="gene ID" value="ENSCHIG00010018947.1"/>
</dbReference>
<feature type="compositionally biased region" description="Polar residues" evidence="5">
    <location>
        <begin position="547"/>
        <end position="559"/>
    </location>
</feature>
<dbReference type="SUPFAM" id="SSF50044">
    <property type="entry name" value="SH3-domain"/>
    <property type="match status" value="3"/>
</dbReference>
<dbReference type="InterPro" id="IPR050384">
    <property type="entry name" value="Endophilin_SH3RF"/>
</dbReference>
<dbReference type="Pfam" id="PF14604">
    <property type="entry name" value="SH3_9"/>
    <property type="match status" value="2"/>
</dbReference>
<dbReference type="PROSITE" id="PS50831">
    <property type="entry name" value="SOHO"/>
    <property type="match status" value="1"/>
</dbReference>
<evidence type="ECO:0000256" key="2">
    <source>
        <dbReference type="ARBA" id="ARBA00022443"/>
    </source>
</evidence>
<feature type="domain" description="SH3" evidence="6">
    <location>
        <begin position="583"/>
        <end position="639"/>
    </location>
</feature>
<feature type="compositionally biased region" description="Basic and acidic residues" evidence="5">
    <location>
        <begin position="63"/>
        <end position="72"/>
    </location>
</feature>
<proteinExistence type="predicted"/>
<dbReference type="InterPro" id="IPR001452">
    <property type="entry name" value="SH3_domain"/>
</dbReference>
<dbReference type="GO" id="GO:0005737">
    <property type="term" value="C:cytoplasm"/>
    <property type="evidence" value="ECO:0007669"/>
    <property type="project" value="TreeGrafter"/>
</dbReference>
<dbReference type="Pfam" id="PF00018">
    <property type="entry name" value="SH3_1"/>
    <property type="match status" value="1"/>
</dbReference>
<feature type="domain" description="SH3" evidence="6">
    <location>
        <begin position="350"/>
        <end position="423"/>
    </location>
</feature>
<comment type="subcellular location">
    <subcellularLocation>
        <location evidence="1">Cell junction</location>
    </subcellularLocation>
</comment>
<feature type="region of interest" description="Disordered" evidence="5">
    <location>
        <begin position="174"/>
        <end position="206"/>
    </location>
</feature>
<dbReference type="Gene3D" id="2.30.30.40">
    <property type="entry name" value="SH3 Domains"/>
    <property type="match status" value="3"/>
</dbReference>
<name>A0A8C2RBB0_CAPHI</name>
<evidence type="ECO:0000256" key="1">
    <source>
        <dbReference type="ARBA" id="ARBA00004282"/>
    </source>
</evidence>
<feature type="domain" description="SoHo" evidence="7">
    <location>
        <begin position="113"/>
        <end position="181"/>
    </location>
</feature>
<dbReference type="GO" id="GO:0031589">
    <property type="term" value="P:cell-substrate adhesion"/>
    <property type="evidence" value="ECO:0007669"/>
    <property type="project" value="TreeGrafter"/>
</dbReference>
<reference evidence="8" key="1">
    <citation type="submission" date="2019-03" db="EMBL/GenBank/DDBJ databases">
        <title>Genome sequencing and reference-guided assembly of Black Bengal Goat (Capra hircus).</title>
        <authorList>
            <person name="Siddiki A.Z."/>
            <person name="Baten A."/>
            <person name="Billah M."/>
            <person name="Alam M.A.U."/>
            <person name="Shawrob K.S.M."/>
            <person name="Saha S."/>
            <person name="Chowdhury M."/>
            <person name="Rahman A.H."/>
            <person name="Stear M."/>
            <person name="Miah G."/>
            <person name="Das G.B."/>
            <person name="Hossain M.M."/>
            <person name="Kumkum M."/>
            <person name="Islam M.S."/>
            <person name="Mollah A.M."/>
            <person name="Ahsan A."/>
            <person name="Tusar F."/>
            <person name="Khan M.K.I."/>
        </authorList>
    </citation>
    <scope>NUCLEOTIDE SEQUENCE [LARGE SCALE GENOMIC DNA]</scope>
</reference>
<evidence type="ECO:0000256" key="3">
    <source>
        <dbReference type="ARBA" id="ARBA00022949"/>
    </source>
</evidence>